<protein>
    <recommendedName>
        <fullName evidence="5">DUF1093 domain-containing protein</fullName>
    </recommendedName>
</protein>
<dbReference type="PROSITE" id="PS51257">
    <property type="entry name" value="PROKAR_LIPOPROTEIN"/>
    <property type="match status" value="1"/>
</dbReference>
<dbReference type="EMBL" id="LWMN01000010">
    <property type="protein sequence ID" value="OAQ56317.1"/>
    <property type="molecule type" value="Genomic_DNA"/>
</dbReference>
<feature type="signal peptide" evidence="2">
    <location>
        <begin position="1"/>
        <end position="19"/>
    </location>
</feature>
<dbReference type="InterPro" id="IPR036166">
    <property type="entry name" value="YxeA-like_sf"/>
</dbReference>
<feature type="region of interest" description="Disordered" evidence="1">
    <location>
        <begin position="92"/>
        <end position="119"/>
    </location>
</feature>
<evidence type="ECO:0000256" key="2">
    <source>
        <dbReference type="SAM" id="SignalP"/>
    </source>
</evidence>
<dbReference type="GeneID" id="77487184"/>
<feature type="chain" id="PRO_5038523495" description="DUF1093 domain-containing protein" evidence="2">
    <location>
        <begin position="20"/>
        <end position="119"/>
    </location>
</feature>
<comment type="caution">
    <text evidence="3">The sequence shown here is derived from an EMBL/GenBank/DDBJ whole genome shotgun (WGS) entry which is preliminary data.</text>
</comment>
<evidence type="ECO:0000313" key="4">
    <source>
        <dbReference type="Proteomes" id="UP000078516"/>
    </source>
</evidence>
<dbReference type="Gene3D" id="2.40.50.480">
    <property type="match status" value="1"/>
</dbReference>
<dbReference type="SUPFAM" id="SSF159121">
    <property type="entry name" value="BC4932-like"/>
    <property type="match status" value="1"/>
</dbReference>
<dbReference type="NCBIfam" id="TIGR01655">
    <property type="entry name" value="yxeA_fam"/>
    <property type="match status" value="1"/>
</dbReference>
<dbReference type="InterPro" id="IPR006542">
    <property type="entry name" value="DUF1093"/>
</dbReference>
<accession>A0A179ESY2</accession>
<proteinExistence type="predicted"/>
<dbReference type="RefSeq" id="WP_067481871.1">
    <property type="nucleotide sequence ID" value="NZ_BSWU01000001.1"/>
</dbReference>
<sequence length="119" mass="13891">MKKIFITLTLALASLFVMSGCQFYDRELKKEVYYTKITTTPEKQTDKEGSSYFEYNQVFVNKNGEKIDLEMKEYRNKPLKKDAYLKAKVTKSDGVKSWEEVEKSKVPDKALDTIEKNEP</sequence>
<reference evidence="3 4" key="1">
    <citation type="submission" date="2016-04" db="EMBL/GenBank/DDBJ databases">
        <title>Draft genome of an Enterococcus thailandicus strain isolated from bovine feces.</title>
        <authorList>
            <person name="Beukers A.G."/>
            <person name="Zaheer R."/>
            <person name="Goji N."/>
            <person name="Cook S.R."/>
            <person name="Amoako K."/>
            <person name="Chaves A.V."/>
            <person name="Ward M.P."/>
            <person name="Mcallister T.A."/>
        </authorList>
    </citation>
    <scope>NUCLEOTIDE SEQUENCE [LARGE SCALE GENOMIC DNA]</scope>
    <source>
        <strain evidence="3 4">F0711D 46</strain>
    </source>
</reference>
<evidence type="ECO:0008006" key="5">
    <source>
        <dbReference type="Google" id="ProtNLM"/>
    </source>
</evidence>
<evidence type="ECO:0000313" key="3">
    <source>
        <dbReference type="EMBL" id="OAQ56317.1"/>
    </source>
</evidence>
<keyword evidence="4" id="KW-1185">Reference proteome</keyword>
<organism evidence="3 4">
    <name type="scientific">Enterococcus thailandicus</name>
    <dbReference type="NCBI Taxonomy" id="417368"/>
    <lineage>
        <taxon>Bacteria</taxon>
        <taxon>Bacillati</taxon>
        <taxon>Bacillota</taxon>
        <taxon>Bacilli</taxon>
        <taxon>Lactobacillales</taxon>
        <taxon>Enterococcaceae</taxon>
        <taxon>Enterococcus</taxon>
    </lineage>
</organism>
<keyword evidence="2" id="KW-0732">Signal</keyword>
<gene>
    <name evidence="3" type="ORF">A6E74_02585</name>
</gene>
<dbReference type="Proteomes" id="UP000078516">
    <property type="component" value="Unassembled WGS sequence"/>
</dbReference>
<dbReference type="Pfam" id="PF06486">
    <property type="entry name" value="DUF1093"/>
    <property type="match status" value="1"/>
</dbReference>
<dbReference type="PANTHER" id="PTHR36433:SF2">
    <property type="entry name" value="YXEA FAMILY PROTEIN"/>
    <property type="match status" value="1"/>
</dbReference>
<name>A0A179ESY2_ENTTH</name>
<evidence type="ECO:0000256" key="1">
    <source>
        <dbReference type="SAM" id="MobiDB-lite"/>
    </source>
</evidence>
<dbReference type="PANTHER" id="PTHR36433">
    <property type="entry name" value="HYPOTHETICAL CYTOSOLIC PROTEIN"/>
    <property type="match status" value="1"/>
</dbReference>
<dbReference type="AlphaFoldDB" id="A0A179ESY2"/>